<keyword evidence="1" id="KW-0472">Membrane</keyword>
<keyword evidence="3" id="KW-1185">Reference proteome</keyword>
<keyword evidence="1" id="KW-1133">Transmembrane helix</keyword>
<organism evidence="2 3">
    <name type="scientific">Paenibacillus prosopidis</name>
    <dbReference type="NCBI Taxonomy" id="630520"/>
    <lineage>
        <taxon>Bacteria</taxon>
        <taxon>Bacillati</taxon>
        <taxon>Bacillota</taxon>
        <taxon>Bacilli</taxon>
        <taxon>Bacillales</taxon>
        <taxon>Paenibacillaceae</taxon>
        <taxon>Paenibacillus</taxon>
    </lineage>
</organism>
<dbReference type="OrthoDB" id="3805529at2"/>
<evidence type="ECO:0000256" key="1">
    <source>
        <dbReference type="SAM" id="Phobius"/>
    </source>
</evidence>
<feature type="transmembrane region" description="Helical" evidence="1">
    <location>
        <begin position="377"/>
        <end position="403"/>
    </location>
</feature>
<feature type="transmembrane region" description="Helical" evidence="1">
    <location>
        <begin position="644"/>
        <end position="663"/>
    </location>
</feature>
<dbReference type="InterPro" id="IPR043748">
    <property type="entry name" value="DUF5693"/>
</dbReference>
<keyword evidence="1" id="KW-0812">Transmembrane</keyword>
<feature type="transmembrane region" description="Helical" evidence="1">
    <location>
        <begin position="12"/>
        <end position="33"/>
    </location>
</feature>
<feature type="transmembrane region" description="Helical" evidence="1">
    <location>
        <begin position="567"/>
        <end position="591"/>
    </location>
</feature>
<evidence type="ECO:0000313" key="3">
    <source>
        <dbReference type="Proteomes" id="UP000252415"/>
    </source>
</evidence>
<gene>
    <name evidence="2" type="ORF">DFP97_11165</name>
</gene>
<dbReference type="Pfam" id="PF18949">
    <property type="entry name" value="DUF5693"/>
    <property type="match status" value="1"/>
</dbReference>
<accession>A0A368VYY7</accession>
<evidence type="ECO:0000313" key="2">
    <source>
        <dbReference type="EMBL" id="RCW44839.1"/>
    </source>
</evidence>
<dbReference type="EMBL" id="QPJD01000011">
    <property type="protein sequence ID" value="RCW44839.1"/>
    <property type="molecule type" value="Genomic_DNA"/>
</dbReference>
<comment type="caution">
    <text evidence="2">The sequence shown here is derived from an EMBL/GenBank/DDBJ whole genome shotgun (WGS) entry which is preliminary data.</text>
</comment>
<name>A0A368VYY7_9BACL</name>
<reference evidence="2 3" key="1">
    <citation type="submission" date="2018-07" db="EMBL/GenBank/DDBJ databases">
        <title>Genomic Encyclopedia of Type Strains, Phase III (KMG-III): the genomes of soil and plant-associated and newly described type strains.</title>
        <authorList>
            <person name="Whitman W."/>
        </authorList>
    </citation>
    <scope>NUCLEOTIDE SEQUENCE [LARGE SCALE GENOMIC DNA]</scope>
    <source>
        <strain evidence="2 3">CECT 7506</strain>
    </source>
</reference>
<dbReference type="AlphaFoldDB" id="A0A368VYY7"/>
<dbReference type="RefSeq" id="WP_114381555.1">
    <property type="nucleotide sequence ID" value="NZ_QPJD01000011.1"/>
</dbReference>
<sequence length="714" mass="78637">MLLRWQQWNRRVRFALWVITLIGVAAALPLGAVRMEMEQTSKQVEYIFDYRDLVEVSELQARPQAFLAEHMDKLKAAGVTTLSVYESTMKELVQSGRLTYYSSRDAALLQGKFEPVGQNFTYILFNGEQEEEMIGPIVRAAFDRLDVPYGNWSYGGRNGMVVEMPVAEALMKTMDFDPMALQAIHDAGFRILPRFSDRVLPYDQAVMDTTLGELKKLGVSRILFEGDKVKGATDQAMDGSLDSFGELLNKYGIGIATIENLKKPQEGINKLAYITNYNVVRLYSLSPDDGMEMTPGAIADRFQLAAKDRNIRMFFLNGKIEGDTDTGKFVHNVDKLILAMGGENGVAAKLSKAGFTSGEPKPFDYEQPSWAKPARGIVAVGAIALITLLVGAFVPGVYIPVFLLGLVGSSGLYVLNSSTMEQALALGAAVSAPTLALVWVMNRIYSRTIGDRRIVGGDDWAVGRSKSSQVPNQPGAISDSGSRMKWVFPAHSMGRRFGMALSWFVVTTLISLVAVPMIFGLLNDITYNLVLEQFRGVSVLHLAPIALVAVYVLFYNGQTSVNKLRTLLSQPITLTWILLAAVIGAIGYYYLSRTGNAGQVSSIELVIRNFLETTFGVRPRFKEFLLGHPLLLLGLFLSLRYRAAWLLVIAGSLGQLTMVDTFAHIHTPLYISIIRIMLGLGTGIIIGCLLIAAWQLVEGALRKWAPAIIRKFVG</sequence>
<feature type="transmembrane region" description="Helical" evidence="1">
    <location>
        <begin position="423"/>
        <end position="445"/>
    </location>
</feature>
<feature type="transmembrane region" description="Helical" evidence="1">
    <location>
        <begin position="534"/>
        <end position="555"/>
    </location>
</feature>
<feature type="transmembrane region" description="Helical" evidence="1">
    <location>
        <begin position="669"/>
        <end position="694"/>
    </location>
</feature>
<dbReference type="Proteomes" id="UP000252415">
    <property type="component" value="Unassembled WGS sequence"/>
</dbReference>
<protein>
    <submittedName>
        <fullName evidence="2">Uncharacterized protein</fullName>
    </submittedName>
</protein>
<feature type="transmembrane region" description="Helical" evidence="1">
    <location>
        <begin position="501"/>
        <end position="522"/>
    </location>
</feature>
<proteinExistence type="predicted"/>